<feature type="chain" id="PRO_5011646562" evidence="2">
    <location>
        <begin position="28"/>
        <end position="550"/>
    </location>
</feature>
<dbReference type="GO" id="GO:0016020">
    <property type="term" value="C:membrane"/>
    <property type="evidence" value="ECO:0007669"/>
    <property type="project" value="InterPro"/>
</dbReference>
<sequence>MRKTLFGGLPALVILLCVGVFPAAAVAQEEPLWFETESIPAPNDVPDRYSRETPRQTLRAFLRAFADKRYDDAATLMKFPEGWDEDQDVVAYMLGEIIDRNVWLAGRAIPDTPAGEVDPDGSGDQAPQPKRSIEIGSLELDWFPASLRLSRYKAPQSEPVWLFSEQTVEVVPELFDRFGPGWLERRLPDWWTEPGFLDLRRWELVSLPLLFLIAGGIYALARWCVARVRDLLGVVGWRGDAFSNARGPLALFCASIFVWIVTRQYLKFSGEISAILEPVIVGVSILSAVATMLAVIDTGLDVITRRYVGEIDDRVGRDDRHLYTSIYALRRAITLIAFLLGVGLLMWELGYFHNIGLSLLASAGVLTVVLGIAGRTVLGNILSSLQIAMAKPIRIGDSLLYEGNWCYVEAIYFTFVCLRTWDERRLIVPVQYFVSQPFENWSMTDAKMARSFILVLDHIAEGKALREKFLSMAKEDEDCMKDELMQMQTLDHTAEGVHFRFYATAADPSSAWDMHARLRESMLDWIREEHPEWWPRERVVSRDGQIAPDD</sequence>
<feature type="signal peptide" evidence="2">
    <location>
        <begin position="1"/>
        <end position="27"/>
    </location>
</feature>
<feature type="transmembrane region" description="Helical" evidence="1">
    <location>
        <begin position="327"/>
        <end position="347"/>
    </location>
</feature>
<keyword evidence="1" id="KW-1133">Transmembrane helix</keyword>
<keyword evidence="2" id="KW-0732">Signal</keyword>
<gene>
    <name evidence="4" type="ORF">SAMN05421688_2928</name>
</gene>
<accession>A0A1I0YF45</accession>
<evidence type="ECO:0000313" key="4">
    <source>
        <dbReference type="EMBL" id="SFB10998.1"/>
    </source>
</evidence>
<evidence type="ECO:0000256" key="1">
    <source>
        <dbReference type="SAM" id="Phobius"/>
    </source>
</evidence>
<dbReference type="SUPFAM" id="SSF50182">
    <property type="entry name" value="Sm-like ribonucleoproteins"/>
    <property type="match status" value="1"/>
</dbReference>
<reference evidence="4 5" key="1">
    <citation type="submission" date="2016-10" db="EMBL/GenBank/DDBJ databases">
        <authorList>
            <person name="de Groot N.N."/>
        </authorList>
    </citation>
    <scope>NUCLEOTIDE SEQUENCE [LARGE SCALE GENOMIC DNA]</scope>
    <source>
        <strain evidence="4 5">DSM 29316</strain>
    </source>
</reference>
<keyword evidence="1" id="KW-0472">Membrane</keyword>
<protein>
    <submittedName>
        <fullName evidence="4">Small-conductance mechanosensitive channel</fullName>
    </submittedName>
</protein>
<evidence type="ECO:0000313" key="5">
    <source>
        <dbReference type="Proteomes" id="UP000198796"/>
    </source>
</evidence>
<dbReference type="PANTHER" id="PTHR30566:SF25">
    <property type="entry name" value="INNER MEMBRANE PROTEIN"/>
    <property type="match status" value="1"/>
</dbReference>
<evidence type="ECO:0000259" key="3">
    <source>
        <dbReference type="Pfam" id="PF00924"/>
    </source>
</evidence>
<dbReference type="AlphaFoldDB" id="A0A1I0YF45"/>
<dbReference type="PANTHER" id="PTHR30566">
    <property type="entry name" value="YNAI-RELATED MECHANOSENSITIVE ION CHANNEL"/>
    <property type="match status" value="1"/>
</dbReference>
<dbReference type="Proteomes" id="UP000198796">
    <property type="component" value="Unassembled WGS sequence"/>
</dbReference>
<dbReference type="STRING" id="871651.SAMN05421688_2928"/>
<dbReference type="OrthoDB" id="9792218at2"/>
<name>A0A1I0YF45_9RHOB</name>
<keyword evidence="5" id="KW-1185">Reference proteome</keyword>
<feature type="domain" description="Mechanosensitive ion channel MscS" evidence="3">
    <location>
        <begin position="377"/>
        <end position="442"/>
    </location>
</feature>
<proteinExistence type="predicted"/>
<dbReference type="GO" id="GO:0008381">
    <property type="term" value="F:mechanosensitive monoatomic ion channel activity"/>
    <property type="evidence" value="ECO:0007669"/>
    <property type="project" value="UniProtKB-ARBA"/>
</dbReference>
<feature type="transmembrane region" description="Helical" evidence="1">
    <location>
        <begin position="246"/>
        <end position="266"/>
    </location>
</feature>
<feature type="transmembrane region" description="Helical" evidence="1">
    <location>
        <begin position="272"/>
        <end position="296"/>
    </location>
</feature>
<dbReference type="EMBL" id="FOJU01000005">
    <property type="protein sequence ID" value="SFB10998.1"/>
    <property type="molecule type" value="Genomic_DNA"/>
</dbReference>
<dbReference type="Pfam" id="PF00924">
    <property type="entry name" value="MS_channel_2nd"/>
    <property type="match status" value="1"/>
</dbReference>
<evidence type="ECO:0000256" key="2">
    <source>
        <dbReference type="SAM" id="SignalP"/>
    </source>
</evidence>
<dbReference type="InterPro" id="IPR010920">
    <property type="entry name" value="LSM_dom_sf"/>
</dbReference>
<dbReference type="RefSeq" id="WP_092066200.1">
    <property type="nucleotide sequence ID" value="NZ_FOJU01000005.1"/>
</dbReference>
<feature type="transmembrane region" description="Helical" evidence="1">
    <location>
        <begin position="204"/>
        <end position="225"/>
    </location>
</feature>
<dbReference type="InterPro" id="IPR006685">
    <property type="entry name" value="MscS_channel_2nd"/>
</dbReference>
<feature type="transmembrane region" description="Helical" evidence="1">
    <location>
        <begin position="359"/>
        <end position="382"/>
    </location>
</feature>
<keyword evidence="1" id="KW-0812">Transmembrane</keyword>
<dbReference type="Gene3D" id="1.10.287.1260">
    <property type="match status" value="1"/>
</dbReference>
<organism evidence="4 5">
    <name type="scientific">Poseidonocella pacifica</name>
    <dbReference type="NCBI Taxonomy" id="871651"/>
    <lineage>
        <taxon>Bacteria</taxon>
        <taxon>Pseudomonadati</taxon>
        <taxon>Pseudomonadota</taxon>
        <taxon>Alphaproteobacteria</taxon>
        <taxon>Rhodobacterales</taxon>
        <taxon>Roseobacteraceae</taxon>
        <taxon>Poseidonocella</taxon>
    </lineage>
</organism>